<dbReference type="InterPro" id="IPR018394">
    <property type="entry name" value="DNA_photolyase_1_CS_C"/>
</dbReference>
<keyword evidence="5" id="KW-0157">Chromophore</keyword>
<dbReference type="Proteomes" id="UP000726737">
    <property type="component" value="Unassembled WGS sequence"/>
</dbReference>
<comment type="cofactor">
    <cofactor evidence="6">
        <name>FAD</name>
        <dbReference type="ChEBI" id="CHEBI:57692"/>
    </cofactor>
    <text evidence="6">Binds 1 FAD per subunit.</text>
</comment>
<comment type="similarity">
    <text evidence="2">Belongs to the DNA photolyase class-1 family.</text>
</comment>
<protein>
    <recommendedName>
        <fullName evidence="8">Photolyase/cryptochrome alpha/beta domain-containing protein</fullName>
    </recommendedName>
</protein>
<dbReference type="InterPro" id="IPR002081">
    <property type="entry name" value="Cryptochrome/DNA_photolyase_1"/>
</dbReference>
<dbReference type="PRINTS" id="PR00147">
    <property type="entry name" value="DNAPHOTLYASE"/>
</dbReference>
<feature type="site" description="Electron transfer via tryptophanyl radical" evidence="7">
    <location>
        <position position="382"/>
    </location>
</feature>
<dbReference type="InterPro" id="IPR014729">
    <property type="entry name" value="Rossmann-like_a/b/a_fold"/>
</dbReference>
<dbReference type="AlphaFoldDB" id="A0A9P6TVI7"/>
<dbReference type="InterPro" id="IPR005101">
    <property type="entry name" value="Cryptochr/Photolyase_FAD-bd"/>
</dbReference>
<name>A0A9P6TVI7_9FUNG</name>
<dbReference type="InterPro" id="IPR006050">
    <property type="entry name" value="DNA_photolyase_N"/>
</dbReference>
<accession>A0A9P6TVI7</accession>
<dbReference type="SUPFAM" id="SSF52425">
    <property type="entry name" value="Cryptochrome/photolyase, N-terminal domain"/>
    <property type="match status" value="1"/>
</dbReference>
<dbReference type="GO" id="GO:0071949">
    <property type="term" value="F:FAD binding"/>
    <property type="evidence" value="ECO:0007669"/>
    <property type="project" value="TreeGrafter"/>
</dbReference>
<feature type="site" description="Electron transfer via tryptophanyl radical" evidence="7">
    <location>
        <position position="435"/>
    </location>
</feature>
<dbReference type="SUPFAM" id="SSF48173">
    <property type="entry name" value="Cryptochrome/photolyase FAD-binding domain"/>
    <property type="match status" value="1"/>
</dbReference>
<feature type="site" description="Electron transfer via tryptophanyl radical" evidence="7">
    <location>
        <position position="458"/>
    </location>
</feature>
<keyword evidence="10" id="KW-1185">Reference proteome</keyword>
<evidence type="ECO:0000256" key="5">
    <source>
        <dbReference type="ARBA" id="ARBA00022991"/>
    </source>
</evidence>
<feature type="binding site" evidence="6">
    <location>
        <position position="296"/>
    </location>
    <ligand>
        <name>FAD</name>
        <dbReference type="ChEBI" id="CHEBI:57692"/>
    </ligand>
</feature>
<dbReference type="PROSITE" id="PS51645">
    <property type="entry name" value="PHR_CRY_ALPHA_BETA"/>
    <property type="match status" value="1"/>
</dbReference>
<dbReference type="GO" id="GO:0006950">
    <property type="term" value="P:response to stress"/>
    <property type="evidence" value="ECO:0007669"/>
    <property type="project" value="UniProtKB-ARBA"/>
</dbReference>
<sequence length="548" mass="63003">MPPAKRPTEAEETGNSSREQFKKQYLGYALAGSEPPVVITHRPTKVKEEEDTHTPIVTKNTLMWFRNDLRLQDNTALYAASMRSKVGNRYLIGLYVISEDEWAEHDEAAIKIDFWMRNLANLKQSMDALAIPLIVKNAPHKTDVAGVVESVVRELDISHVFWNAELMVDERKRDAVVKRALLKLPGVRVEECDDQCIIPPECIRTKTGNPYSVFTPFYNSWCKLVETEPHHLELSEAPDANPLEARGLYAEYFNSKPPSSHLHSLDPEKMEQLYPAGEAEAHDRLNKFVRIKATKYHHDRDFPSEEATSILSPYISAGIISARQCVVVARAANRNKINTGDEGLKTWIKEIGWREFYRHILVAFPRVCMNRAFQPKTERVQWSENESQFELWCQGMTGFPIVDAGMRQLNATGHMHNRLRMIVACFLTKDLLINWQWGEKYFMRNLIDGDLASNNGGWQWSASTGTDAQPYFRVFNPLLQSQKYDPKGDFIRKWVPELKGLNEKQIHEPYKALLPKDFAKLGYPKPIVDHAVSKKRYMDEFKRALALN</sequence>
<dbReference type="GO" id="GO:0003677">
    <property type="term" value="F:DNA binding"/>
    <property type="evidence" value="ECO:0007669"/>
    <property type="project" value="TreeGrafter"/>
</dbReference>
<reference evidence="9" key="1">
    <citation type="journal article" date="2020" name="Fungal Divers.">
        <title>Resolving the Mortierellaceae phylogeny through synthesis of multi-gene phylogenetics and phylogenomics.</title>
        <authorList>
            <person name="Vandepol N."/>
            <person name="Liber J."/>
            <person name="Desiro A."/>
            <person name="Na H."/>
            <person name="Kennedy M."/>
            <person name="Barry K."/>
            <person name="Grigoriev I.V."/>
            <person name="Miller A.N."/>
            <person name="O'Donnell K."/>
            <person name="Stajich J.E."/>
            <person name="Bonito G."/>
        </authorList>
    </citation>
    <scope>NUCLEOTIDE SEQUENCE</scope>
    <source>
        <strain evidence="9">KOD948</strain>
    </source>
</reference>
<dbReference type="Gene3D" id="3.40.50.620">
    <property type="entry name" value="HUPs"/>
    <property type="match status" value="1"/>
</dbReference>
<dbReference type="PANTHER" id="PTHR11455">
    <property type="entry name" value="CRYPTOCHROME"/>
    <property type="match status" value="1"/>
</dbReference>
<evidence type="ECO:0000256" key="2">
    <source>
        <dbReference type="ARBA" id="ARBA00005862"/>
    </source>
</evidence>
<dbReference type="PROSITE" id="PS00394">
    <property type="entry name" value="DNA_PHOTOLYASES_1_1"/>
    <property type="match status" value="1"/>
</dbReference>
<proteinExistence type="inferred from homology"/>
<evidence type="ECO:0000256" key="4">
    <source>
        <dbReference type="ARBA" id="ARBA00022827"/>
    </source>
</evidence>
<evidence type="ECO:0000256" key="1">
    <source>
        <dbReference type="ARBA" id="ARBA00001932"/>
    </source>
</evidence>
<dbReference type="GO" id="GO:0006139">
    <property type="term" value="P:nucleobase-containing compound metabolic process"/>
    <property type="evidence" value="ECO:0007669"/>
    <property type="project" value="UniProtKB-ARBA"/>
</dbReference>
<comment type="cofactor">
    <cofactor evidence="1">
        <name>(6R)-5,10-methylene-5,6,7,8-tetrahydrofolate</name>
        <dbReference type="ChEBI" id="CHEBI:15636"/>
    </cofactor>
</comment>
<evidence type="ECO:0000259" key="8">
    <source>
        <dbReference type="PROSITE" id="PS51645"/>
    </source>
</evidence>
<comment type="caution">
    <text evidence="9">The sequence shown here is derived from an EMBL/GenBank/DDBJ whole genome shotgun (WGS) entry which is preliminary data.</text>
</comment>
<dbReference type="Pfam" id="PF00875">
    <property type="entry name" value="DNA_photolyase"/>
    <property type="match status" value="1"/>
</dbReference>
<dbReference type="Gene3D" id="1.25.40.80">
    <property type="match status" value="1"/>
</dbReference>
<dbReference type="EMBL" id="JAAAJA010000885">
    <property type="protein sequence ID" value="KAG0248995.1"/>
    <property type="molecule type" value="Genomic_DNA"/>
</dbReference>
<feature type="binding site" evidence="6">
    <location>
        <begin position="448"/>
        <end position="450"/>
    </location>
    <ligand>
        <name>FAD</name>
        <dbReference type="ChEBI" id="CHEBI:57692"/>
    </ligand>
</feature>
<evidence type="ECO:0000256" key="7">
    <source>
        <dbReference type="PIRSR" id="PIRSR602081-2"/>
    </source>
</evidence>
<dbReference type="Gene3D" id="1.10.579.10">
    <property type="entry name" value="DNA Cyclobutane Dipyrimidine Photolyase, subunit A, domain 3"/>
    <property type="match status" value="1"/>
</dbReference>
<feature type="binding site" evidence="6">
    <location>
        <position position="347"/>
    </location>
    <ligand>
        <name>FAD</name>
        <dbReference type="ChEBI" id="CHEBI:57692"/>
    </ligand>
</feature>
<evidence type="ECO:0000313" key="10">
    <source>
        <dbReference type="Proteomes" id="UP000726737"/>
    </source>
</evidence>
<feature type="binding site" evidence="6">
    <location>
        <begin position="308"/>
        <end position="312"/>
    </location>
    <ligand>
        <name>FAD</name>
        <dbReference type="ChEBI" id="CHEBI:57692"/>
    </ligand>
</feature>
<dbReference type="OrthoDB" id="435881at2759"/>
<evidence type="ECO:0000256" key="6">
    <source>
        <dbReference type="PIRSR" id="PIRSR602081-1"/>
    </source>
</evidence>
<evidence type="ECO:0000313" key="9">
    <source>
        <dbReference type="EMBL" id="KAG0248995.1"/>
    </source>
</evidence>
<dbReference type="InterPro" id="IPR036134">
    <property type="entry name" value="Crypto/Photolyase_FAD-like_sf"/>
</dbReference>
<feature type="domain" description="Photolyase/cryptochrome alpha/beta" evidence="8">
    <location>
        <begin position="59"/>
        <end position="197"/>
    </location>
</feature>
<keyword evidence="3 6" id="KW-0285">Flavoprotein</keyword>
<organism evidence="9 10">
    <name type="scientific">Mortierella polycephala</name>
    <dbReference type="NCBI Taxonomy" id="41804"/>
    <lineage>
        <taxon>Eukaryota</taxon>
        <taxon>Fungi</taxon>
        <taxon>Fungi incertae sedis</taxon>
        <taxon>Mucoromycota</taxon>
        <taxon>Mortierellomycotina</taxon>
        <taxon>Mortierellomycetes</taxon>
        <taxon>Mortierellales</taxon>
        <taxon>Mortierellaceae</taxon>
        <taxon>Mortierella</taxon>
    </lineage>
</organism>
<gene>
    <name evidence="9" type="ORF">BG011_009678</name>
</gene>
<dbReference type="Pfam" id="PF03441">
    <property type="entry name" value="FAD_binding_7"/>
    <property type="match status" value="1"/>
</dbReference>
<dbReference type="GO" id="GO:0003904">
    <property type="term" value="F:deoxyribodipyrimidine photo-lyase activity"/>
    <property type="evidence" value="ECO:0007669"/>
    <property type="project" value="TreeGrafter"/>
</dbReference>
<keyword evidence="4 6" id="KW-0274">FAD</keyword>
<dbReference type="FunFam" id="1.10.579.10:FF:000003">
    <property type="entry name" value="Deoxyribodipyrimidine photo-lyase"/>
    <property type="match status" value="1"/>
</dbReference>
<feature type="binding site" evidence="6">
    <location>
        <begin position="350"/>
        <end position="357"/>
    </location>
    <ligand>
        <name>FAD</name>
        <dbReference type="ChEBI" id="CHEBI:57692"/>
    </ligand>
</feature>
<dbReference type="InterPro" id="IPR036155">
    <property type="entry name" value="Crypto/Photolyase_N_sf"/>
</dbReference>
<evidence type="ECO:0000256" key="3">
    <source>
        <dbReference type="ARBA" id="ARBA00022630"/>
    </source>
</evidence>
<dbReference type="PANTHER" id="PTHR11455:SF9">
    <property type="entry name" value="CRYPTOCHROME CIRCADIAN CLOCK 5 ISOFORM X1"/>
    <property type="match status" value="1"/>
</dbReference>